<sequence>MHEIQHGILHVDRGFFFTIKELFTRPGDSIREYIEGKRVDHFKPVAFLLILSTVYAFLSKPLNDSSFIESAIMGFKSVPGNKNAPNTYVVIDWILAHYAYTSLLIIPIASLASYVAFVKSKYNYFQHLVLNSFQWGQTTVFHIVYLFITYLINKNNPNYTLDYIEIAIGFLLTYWTYYQFFDTMSSVRKIALTLVSYILFIIFIIAFSIILLFIFKA</sequence>
<name>A0ABS3JQE7_9BACT</name>
<proteinExistence type="predicted"/>
<dbReference type="InterPro" id="IPR022134">
    <property type="entry name" value="DUF3667"/>
</dbReference>
<dbReference type="RefSeq" id="WP_207331551.1">
    <property type="nucleotide sequence ID" value="NZ_JAFMYW010000008.1"/>
</dbReference>
<feature type="transmembrane region" description="Helical" evidence="1">
    <location>
        <begin position="190"/>
        <end position="215"/>
    </location>
</feature>
<feature type="transmembrane region" description="Helical" evidence="1">
    <location>
        <begin position="128"/>
        <end position="148"/>
    </location>
</feature>
<keyword evidence="1" id="KW-0472">Membrane</keyword>
<feature type="transmembrane region" description="Helical" evidence="1">
    <location>
        <begin position="95"/>
        <end position="116"/>
    </location>
</feature>
<accession>A0ABS3JQE7</accession>
<dbReference type="Proteomes" id="UP000664628">
    <property type="component" value="Unassembled WGS sequence"/>
</dbReference>
<gene>
    <name evidence="2" type="ORF">J2I46_23660</name>
</gene>
<reference evidence="2 3" key="1">
    <citation type="submission" date="2021-03" db="EMBL/GenBank/DDBJ databases">
        <title>Fibrella sp. HMF5405 genome sequencing and assembly.</title>
        <authorList>
            <person name="Kang H."/>
            <person name="Kim H."/>
            <person name="Bae S."/>
            <person name="Joh K."/>
        </authorList>
    </citation>
    <scope>NUCLEOTIDE SEQUENCE [LARGE SCALE GENOMIC DNA]</scope>
    <source>
        <strain evidence="2 3">HMF5405</strain>
    </source>
</reference>
<keyword evidence="1" id="KW-0812">Transmembrane</keyword>
<keyword evidence="3" id="KW-1185">Reference proteome</keyword>
<organism evidence="2 3">
    <name type="scientific">Fibrella forsythiae</name>
    <dbReference type="NCBI Taxonomy" id="2817061"/>
    <lineage>
        <taxon>Bacteria</taxon>
        <taxon>Pseudomonadati</taxon>
        <taxon>Bacteroidota</taxon>
        <taxon>Cytophagia</taxon>
        <taxon>Cytophagales</taxon>
        <taxon>Spirosomataceae</taxon>
        <taxon>Fibrella</taxon>
    </lineage>
</organism>
<keyword evidence="1" id="KW-1133">Transmembrane helix</keyword>
<protein>
    <submittedName>
        <fullName evidence="2">DUF3667 domain-containing protein</fullName>
    </submittedName>
</protein>
<evidence type="ECO:0000313" key="2">
    <source>
        <dbReference type="EMBL" id="MBO0951601.1"/>
    </source>
</evidence>
<comment type="caution">
    <text evidence="2">The sequence shown here is derived from an EMBL/GenBank/DDBJ whole genome shotgun (WGS) entry which is preliminary data.</text>
</comment>
<evidence type="ECO:0000313" key="3">
    <source>
        <dbReference type="Proteomes" id="UP000664628"/>
    </source>
</evidence>
<dbReference type="EMBL" id="JAFMYW010000008">
    <property type="protein sequence ID" value="MBO0951601.1"/>
    <property type="molecule type" value="Genomic_DNA"/>
</dbReference>
<evidence type="ECO:0000256" key="1">
    <source>
        <dbReference type="SAM" id="Phobius"/>
    </source>
</evidence>
<dbReference type="Pfam" id="PF12412">
    <property type="entry name" value="DUF3667"/>
    <property type="match status" value="1"/>
</dbReference>
<feature type="transmembrane region" description="Helical" evidence="1">
    <location>
        <begin position="160"/>
        <end position="178"/>
    </location>
</feature>